<feature type="domain" description="Tc1-like transposase DDE" evidence="1">
    <location>
        <begin position="56"/>
        <end position="158"/>
    </location>
</feature>
<organism evidence="2 3">
    <name type="scientific">Bodo saltans</name>
    <name type="common">Flagellated protozoan</name>
    <dbReference type="NCBI Taxonomy" id="75058"/>
    <lineage>
        <taxon>Eukaryota</taxon>
        <taxon>Discoba</taxon>
        <taxon>Euglenozoa</taxon>
        <taxon>Kinetoplastea</taxon>
        <taxon>Metakinetoplastina</taxon>
        <taxon>Eubodonida</taxon>
        <taxon>Bodonidae</taxon>
        <taxon>Bodo</taxon>
    </lineage>
</organism>
<evidence type="ECO:0000259" key="1">
    <source>
        <dbReference type="Pfam" id="PF13358"/>
    </source>
</evidence>
<dbReference type="InterPro" id="IPR036397">
    <property type="entry name" value="RNaseH_sf"/>
</dbReference>
<dbReference type="Gene3D" id="3.30.420.10">
    <property type="entry name" value="Ribonuclease H-like superfamily/Ribonuclease H"/>
    <property type="match status" value="1"/>
</dbReference>
<name>A0A0S4KLS9_BODSA</name>
<dbReference type="InterPro" id="IPR038717">
    <property type="entry name" value="Tc1-like_DDE_dom"/>
</dbReference>
<accession>A0A0S4KLS9</accession>
<dbReference type="VEuPathDB" id="TriTrypDB:BSAL_45160c"/>
<sequence>LRDKDCSRCPEETARYVWRINFAPNYSAGLESSEPRLEEPAQPKIGPALLELNPYDILFSDESYFDTCDTHRSAYQRDGEAQQTRPTERSVTKVMVWGVIGVGYATLVIMNSGTVNATQYVETLKEYLVPKIDTTRHIFMQDGASAHTAKFTQESSQSKTFAKWSGQPRVVI</sequence>
<proteinExistence type="predicted"/>
<evidence type="ECO:0000313" key="3">
    <source>
        <dbReference type="Proteomes" id="UP000051952"/>
    </source>
</evidence>
<feature type="non-terminal residue" evidence="2">
    <location>
        <position position="1"/>
    </location>
</feature>
<gene>
    <name evidence="2" type="ORF">BSAL_45160c</name>
</gene>
<evidence type="ECO:0000313" key="2">
    <source>
        <dbReference type="EMBL" id="CUI15537.1"/>
    </source>
</evidence>
<reference evidence="3" key="1">
    <citation type="submission" date="2015-09" db="EMBL/GenBank/DDBJ databases">
        <authorList>
            <consortium name="Pathogen Informatics"/>
        </authorList>
    </citation>
    <scope>NUCLEOTIDE SEQUENCE [LARGE SCALE GENOMIC DNA]</scope>
    <source>
        <strain evidence="3">Lake Konstanz</strain>
    </source>
</reference>
<keyword evidence="3" id="KW-1185">Reference proteome</keyword>
<dbReference type="GO" id="GO:0003676">
    <property type="term" value="F:nucleic acid binding"/>
    <property type="evidence" value="ECO:0007669"/>
    <property type="project" value="InterPro"/>
</dbReference>
<dbReference type="EMBL" id="CYKH01002197">
    <property type="protein sequence ID" value="CUI15537.1"/>
    <property type="molecule type" value="Genomic_DNA"/>
</dbReference>
<dbReference type="Pfam" id="PF13358">
    <property type="entry name" value="DDE_3"/>
    <property type="match status" value="1"/>
</dbReference>
<dbReference type="Proteomes" id="UP000051952">
    <property type="component" value="Unassembled WGS sequence"/>
</dbReference>
<dbReference type="AlphaFoldDB" id="A0A0S4KLS9"/>
<protein>
    <recommendedName>
        <fullName evidence="1">Tc1-like transposase DDE domain-containing protein</fullName>
    </recommendedName>
</protein>
<dbReference type="OrthoDB" id="10006939at2759"/>